<feature type="domain" description="N-acetyltransferase" evidence="1">
    <location>
        <begin position="1"/>
        <end position="140"/>
    </location>
</feature>
<dbReference type="KEGG" id="acae:HYG86_07090"/>
<name>A0A7G9W7A0_ALKCA</name>
<dbReference type="RefSeq" id="WP_213168356.1">
    <property type="nucleotide sequence ID" value="NZ_CP058559.1"/>
</dbReference>
<reference evidence="2 3" key="1">
    <citation type="submission" date="2020-07" db="EMBL/GenBank/DDBJ databases">
        <title>Alkalicella. sp. LB2 genome.</title>
        <authorList>
            <person name="Postec A."/>
            <person name="Quemeneur M."/>
        </authorList>
    </citation>
    <scope>NUCLEOTIDE SEQUENCE [LARGE SCALE GENOMIC DNA]</scope>
    <source>
        <strain evidence="2 3">LB2</strain>
    </source>
</reference>
<proteinExistence type="predicted"/>
<dbReference type="InterPro" id="IPR000182">
    <property type="entry name" value="GNAT_dom"/>
</dbReference>
<organism evidence="2 3">
    <name type="scientific">Alkalicella caledoniensis</name>
    <dbReference type="NCBI Taxonomy" id="2731377"/>
    <lineage>
        <taxon>Bacteria</taxon>
        <taxon>Bacillati</taxon>
        <taxon>Bacillota</taxon>
        <taxon>Clostridia</taxon>
        <taxon>Eubacteriales</taxon>
        <taxon>Proteinivoracaceae</taxon>
        <taxon>Alkalicella</taxon>
    </lineage>
</organism>
<protein>
    <submittedName>
        <fullName evidence="2">GNAT family N-acetyltransferase</fullName>
    </submittedName>
</protein>
<sequence length="150" mass="17228">MSHIIELLDDYIIKEMMGTVGNPTLSNFTGKSHKCFVVEGQMEEFIGIVELFNICRESKRAELSIAIKPTLRGKGYGHEALERILEIGFEELGLNKIWLRVMEHNNHAINLYGKIGFVREGLCREKSLRNGSYVNQIQMSILRKEWEGND</sequence>
<dbReference type="Gene3D" id="3.40.630.30">
    <property type="match status" value="1"/>
</dbReference>
<dbReference type="EMBL" id="CP058559">
    <property type="protein sequence ID" value="QNO14562.1"/>
    <property type="molecule type" value="Genomic_DNA"/>
</dbReference>
<dbReference type="InterPro" id="IPR016181">
    <property type="entry name" value="Acyl_CoA_acyltransferase"/>
</dbReference>
<dbReference type="PROSITE" id="PS51186">
    <property type="entry name" value="GNAT"/>
    <property type="match status" value="1"/>
</dbReference>
<accession>A0A7G9W7A0</accession>
<dbReference type="GO" id="GO:0016747">
    <property type="term" value="F:acyltransferase activity, transferring groups other than amino-acyl groups"/>
    <property type="evidence" value="ECO:0007669"/>
    <property type="project" value="InterPro"/>
</dbReference>
<dbReference type="PANTHER" id="PTHR43415:SF3">
    <property type="entry name" value="GNAT-FAMILY ACETYLTRANSFERASE"/>
    <property type="match status" value="1"/>
</dbReference>
<dbReference type="CDD" id="cd04301">
    <property type="entry name" value="NAT_SF"/>
    <property type="match status" value="1"/>
</dbReference>
<evidence type="ECO:0000313" key="2">
    <source>
        <dbReference type="EMBL" id="QNO14562.1"/>
    </source>
</evidence>
<evidence type="ECO:0000259" key="1">
    <source>
        <dbReference type="PROSITE" id="PS51186"/>
    </source>
</evidence>
<dbReference type="Pfam" id="PF13302">
    <property type="entry name" value="Acetyltransf_3"/>
    <property type="match status" value="1"/>
</dbReference>
<gene>
    <name evidence="2" type="ORF">HYG86_07090</name>
</gene>
<dbReference type="Proteomes" id="UP000516160">
    <property type="component" value="Chromosome"/>
</dbReference>
<keyword evidence="3" id="KW-1185">Reference proteome</keyword>
<dbReference type="SUPFAM" id="SSF55729">
    <property type="entry name" value="Acyl-CoA N-acyltransferases (Nat)"/>
    <property type="match status" value="1"/>
</dbReference>
<dbReference type="AlphaFoldDB" id="A0A7G9W7A0"/>
<keyword evidence="2" id="KW-0808">Transferase</keyword>
<evidence type="ECO:0000313" key="3">
    <source>
        <dbReference type="Proteomes" id="UP000516160"/>
    </source>
</evidence>
<dbReference type="PANTHER" id="PTHR43415">
    <property type="entry name" value="SPERMIDINE N(1)-ACETYLTRANSFERASE"/>
    <property type="match status" value="1"/>
</dbReference>